<gene>
    <name evidence="5" type="ORF">AYM40_01000</name>
</gene>
<dbReference type="PANTHER" id="PTHR22946:SF9">
    <property type="entry name" value="POLYKETIDE TRANSFERASE AF380"/>
    <property type="match status" value="1"/>
</dbReference>
<evidence type="ECO:0000256" key="2">
    <source>
        <dbReference type="SAM" id="MobiDB-lite"/>
    </source>
</evidence>
<evidence type="ECO:0000256" key="3">
    <source>
        <dbReference type="SAM" id="SignalP"/>
    </source>
</evidence>
<evidence type="ECO:0000313" key="6">
    <source>
        <dbReference type="Proteomes" id="UP000076852"/>
    </source>
</evidence>
<keyword evidence="3" id="KW-0732">Signal</keyword>
<feature type="compositionally biased region" description="Low complexity" evidence="2">
    <location>
        <begin position="402"/>
        <end position="414"/>
    </location>
</feature>
<dbReference type="SUPFAM" id="SSF53474">
    <property type="entry name" value="alpha/beta-Hydrolases"/>
    <property type="match status" value="1"/>
</dbReference>
<dbReference type="PANTHER" id="PTHR22946">
    <property type="entry name" value="DIENELACTONE HYDROLASE DOMAIN-CONTAINING PROTEIN-RELATED"/>
    <property type="match status" value="1"/>
</dbReference>
<evidence type="ECO:0000256" key="1">
    <source>
        <dbReference type="ARBA" id="ARBA00022801"/>
    </source>
</evidence>
<dbReference type="STRING" id="1804984.AYM40_01000"/>
<dbReference type="Gene3D" id="3.40.50.1820">
    <property type="entry name" value="alpha/beta hydrolase"/>
    <property type="match status" value="1"/>
</dbReference>
<organism evidence="5 6">
    <name type="scientific">Paraburkholderia phytofirmans OLGA172</name>
    <dbReference type="NCBI Taxonomy" id="1417228"/>
    <lineage>
        <taxon>Bacteria</taxon>
        <taxon>Pseudomonadati</taxon>
        <taxon>Pseudomonadota</taxon>
        <taxon>Betaproteobacteria</taxon>
        <taxon>Burkholderiales</taxon>
        <taxon>Burkholderiaceae</taxon>
        <taxon>Paraburkholderia</taxon>
    </lineage>
</organism>
<feature type="domain" description="Xaa-Pro dipeptidyl-peptidase-like" evidence="4">
    <location>
        <begin position="73"/>
        <end position="207"/>
    </location>
</feature>
<dbReference type="Proteomes" id="UP000076852">
    <property type="component" value="Chromosome 1"/>
</dbReference>
<evidence type="ECO:0000313" key="5">
    <source>
        <dbReference type="EMBL" id="ANB71092.1"/>
    </source>
</evidence>
<sequence>MVFSKVLTKCAVTCATAICAVALAHADPLADPQAGPLTRAHVPRIALDDDIYLPTAGLNEQIIRVPVDAAGTVTLETTIYKPDGAGPFPMIVFNHGKIPGDPRMQERSDPLPFAREFVRRGYVVVAPNRQGFSHSDGTYQQDGCDVERNGVGQAGDVAATIDFMSKQPYVDATHIVVAGTSHGGLATMAYGPEAASGVRALINFSGGLRQDACTDWQGNLTRAFGAYGEKAKVPSLWLYGDNDSVWNAPLVAGMYAAYAAHGASVKMVDFGNYKNDAHRLVGDRDGVHVWWPAVEAFLARAGMPTGVQYRVDDPSAPKASGFAAVDAVNAVPFVDEAGRNGYRNFLHQYPSRAFAVSDTGAWSWAEGGDDPMSVAIANCQKQSSAPCRLYAVDNAVVWGAQSSQTADSSSAGSAGDRRAIASRN</sequence>
<feature type="signal peptide" evidence="3">
    <location>
        <begin position="1"/>
        <end position="26"/>
    </location>
</feature>
<dbReference type="RefSeq" id="WP_063494581.1">
    <property type="nucleotide sequence ID" value="NZ_CP014578.1"/>
</dbReference>
<dbReference type="InterPro" id="IPR029058">
    <property type="entry name" value="AB_hydrolase_fold"/>
</dbReference>
<dbReference type="Pfam" id="PF02129">
    <property type="entry name" value="Peptidase_S15"/>
    <property type="match status" value="1"/>
</dbReference>
<feature type="region of interest" description="Disordered" evidence="2">
    <location>
        <begin position="402"/>
        <end position="424"/>
    </location>
</feature>
<dbReference type="OrthoDB" id="8564128at2"/>
<dbReference type="EMBL" id="CP014578">
    <property type="protein sequence ID" value="ANB71092.1"/>
    <property type="molecule type" value="Genomic_DNA"/>
</dbReference>
<keyword evidence="1" id="KW-0378">Hydrolase</keyword>
<dbReference type="AlphaFoldDB" id="A0A160FGB2"/>
<evidence type="ECO:0000259" key="4">
    <source>
        <dbReference type="Pfam" id="PF02129"/>
    </source>
</evidence>
<feature type="compositionally biased region" description="Basic and acidic residues" evidence="2">
    <location>
        <begin position="415"/>
        <end position="424"/>
    </location>
</feature>
<accession>A0A160FGB2</accession>
<name>A0A160FGB2_9BURK</name>
<dbReference type="InterPro" id="IPR000383">
    <property type="entry name" value="Xaa-Pro-like_dom"/>
</dbReference>
<dbReference type="InterPro" id="IPR050261">
    <property type="entry name" value="FrsA_esterase"/>
</dbReference>
<reference evidence="5 6" key="1">
    <citation type="journal article" date="2016" name="Gene">
        <title>PacBio SMRT assembly of a complex multi-replicon genome reveals chlorocatechol degradative operon in a region of genome plasticity.</title>
        <authorList>
            <person name="Ricker N."/>
            <person name="Shen S.Y."/>
            <person name="Goordial J."/>
            <person name="Jin S."/>
            <person name="Fulthorpe R.R."/>
        </authorList>
    </citation>
    <scope>NUCLEOTIDE SEQUENCE [LARGE SCALE GENOMIC DNA]</scope>
    <source>
        <strain evidence="5 6">OLGA172</strain>
    </source>
</reference>
<dbReference type="GO" id="GO:0052689">
    <property type="term" value="F:carboxylic ester hydrolase activity"/>
    <property type="evidence" value="ECO:0007669"/>
    <property type="project" value="UniProtKB-ARBA"/>
</dbReference>
<feature type="chain" id="PRO_5007814531" description="Xaa-Pro dipeptidyl-peptidase-like domain-containing protein" evidence="3">
    <location>
        <begin position="27"/>
        <end position="424"/>
    </location>
</feature>
<proteinExistence type="predicted"/>
<dbReference type="KEGG" id="buz:AYM40_01000"/>
<keyword evidence="6" id="KW-1185">Reference proteome</keyword>
<protein>
    <recommendedName>
        <fullName evidence="4">Xaa-Pro dipeptidyl-peptidase-like domain-containing protein</fullName>
    </recommendedName>
</protein>